<dbReference type="Pfam" id="PF03704">
    <property type="entry name" value="BTAD"/>
    <property type="match status" value="1"/>
</dbReference>
<proteinExistence type="predicted"/>
<dbReference type="Gene3D" id="3.10.350.10">
    <property type="entry name" value="LysM domain"/>
    <property type="match status" value="1"/>
</dbReference>
<dbReference type="CDD" id="cd00118">
    <property type="entry name" value="LysM"/>
    <property type="match status" value="1"/>
</dbReference>
<dbReference type="Gene3D" id="1.25.40.10">
    <property type="entry name" value="Tetratricopeptide repeat domain"/>
    <property type="match status" value="1"/>
</dbReference>
<dbReference type="InterPro" id="IPR011990">
    <property type="entry name" value="TPR-like_helical_dom_sf"/>
</dbReference>
<dbReference type="InterPro" id="IPR036779">
    <property type="entry name" value="LysM_dom_sf"/>
</dbReference>
<accession>A0A8J3URZ5</accession>
<evidence type="ECO:0000256" key="2">
    <source>
        <dbReference type="SAM" id="Phobius"/>
    </source>
</evidence>
<dbReference type="EMBL" id="BOOP01000063">
    <property type="protein sequence ID" value="GII43515.1"/>
    <property type="molecule type" value="Genomic_DNA"/>
</dbReference>
<dbReference type="SMART" id="SM01043">
    <property type="entry name" value="BTAD"/>
    <property type="match status" value="1"/>
</dbReference>
<dbReference type="InterPro" id="IPR018392">
    <property type="entry name" value="LysM"/>
</dbReference>
<feature type="domain" description="Bacterial transcriptional activator" evidence="3">
    <location>
        <begin position="820"/>
        <end position="965"/>
    </location>
</feature>
<gene>
    <name evidence="4" type="ORF">Pph01_85180</name>
</gene>
<evidence type="ECO:0000256" key="1">
    <source>
        <dbReference type="SAM" id="MobiDB-lite"/>
    </source>
</evidence>
<dbReference type="InterPro" id="IPR052196">
    <property type="entry name" value="Bact_Kbp"/>
</dbReference>
<protein>
    <recommendedName>
        <fullName evidence="3">Bacterial transcriptional activator domain-containing protein</fullName>
    </recommendedName>
</protein>
<evidence type="ECO:0000313" key="5">
    <source>
        <dbReference type="Proteomes" id="UP000622547"/>
    </source>
</evidence>
<dbReference type="AlphaFoldDB" id="A0A8J3URZ5"/>
<evidence type="ECO:0000259" key="3">
    <source>
        <dbReference type="SMART" id="SM01043"/>
    </source>
</evidence>
<name>A0A8J3URZ5_9ACTN</name>
<feature type="transmembrane region" description="Helical" evidence="2">
    <location>
        <begin position="72"/>
        <end position="94"/>
    </location>
</feature>
<keyword evidence="2" id="KW-0812">Transmembrane</keyword>
<keyword evidence="2" id="KW-0472">Membrane</keyword>
<dbReference type="PANTHER" id="PTHR34700">
    <property type="entry name" value="POTASSIUM BINDING PROTEIN KBP"/>
    <property type="match status" value="1"/>
</dbReference>
<dbReference type="SUPFAM" id="SSF48452">
    <property type="entry name" value="TPR-like"/>
    <property type="match status" value="1"/>
</dbReference>
<dbReference type="InterPro" id="IPR005158">
    <property type="entry name" value="BTAD"/>
</dbReference>
<dbReference type="Proteomes" id="UP000622547">
    <property type="component" value="Unassembled WGS sequence"/>
</dbReference>
<keyword evidence="2" id="KW-1133">Transmembrane helix</keyword>
<comment type="caution">
    <text evidence="4">The sequence shown here is derived from an EMBL/GenBank/DDBJ whole genome shotgun (WGS) entry which is preliminary data.</text>
</comment>
<dbReference type="PANTHER" id="PTHR34700:SF4">
    <property type="entry name" value="PHAGE-LIKE ELEMENT PBSX PROTEIN XKDP"/>
    <property type="match status" value="1"/>
</dbReference>
<feature type="transmembrane region" description="Helical" evidence="2">
    <location>
        <begin position="21"/>
        <end position="42"/>
    </location>
</feature>
<feature type="transmembrane region" description="Helical" evidence="2">
    <location>
        <begin position="114"/>
        <end position="136"/>
    </location>
</feature>
<feature type="region of interest" description="Disordered" evidence="1">
    <location>
        <begin position="278"/>
        <end position="350"/>
    </location>
</feature>
<keyword evidence="5" id="KW-1185">Reference proteome</keyword>
<organism evidence="4 5">
    <name type="scientific">Planotetraspora phitsanulokensis</name>
    <dbReference type="NCBI Taxonomy" id="575192"/>
    <lineage>
        <taxon>Bacteria</taxon>
        <taxon>Bacillati</taxon>
        <taxon>Actinomycetota</taxon>
        <taxon>Actinomycetes</taxon>
        <taxon>Streptosporangiales</taxon>
        <taxon>Streptosporangiaceae</taxon>
        <taxon>Planotetraspora</taxon>
    </lineage>
</organism>
<evidence type="ECO:0000313" key="4">
    <source>
        <dbReference type="EMBL" id="GII43515.1"/>
    </source>
</evidence>
<sequence length="973" mass="104172">MTGMSPRQAVHIKVRRSASDVAFGLLAVLALAGLIGGVPYALVRYFGSPLPDGGFSLSMLTQDVGLSSVLDMLAIVVWLAWAQLVACVVVELIAGIRRVGVPARVPFASGPQALAHRLVTAALLLFAATAVVAPAVQALAPATPHQHTAVVAQQAPQTEKTENVEQAREALAPVQKTKKVYVVQPPHGRHHESLWEIAEKCLGEGRRYKEIYQLNQHREQPDGTRLRMADLIRVGWVLDMPDDAINVHVVSQDQDRPETLHRHADKPVELDGHTHYAQASAEDSPEVTRPAVKTGGTGGAGGSEAAPTVQEAPDAGDPEMTAVVKAHQQDAESTAVVKTPQQGTDSTASSGVVSGVAESWPDFLAAASLAAAGLLAVLGSRRRRQLWDRAFGSRLPNPEGEAAVAEMALLLGADPHGSRLLDVGLRHLSKELAKQGRTPPTVFAAFLASTHLDLWIHPPEKEAPAPWAALDGGRIWRLTANDGHRLPDLPDIFAPYPGLVSLGTSDAGRVLVDLEAAQGLINLRGRSHVVSAALAAMAVELATNRWSDHMRLVLVGFGEELSLIAPDRISVHSTLAEALPELEARAADVSRALQASGVSSVLTGRSRGVYGEAWMPVYLLTAVPPTEGEAARLAELAQTGTRLASGYLVAGEEIRGASWTWELSPDGRARVGALGLDVHGQLLPQQQYAQVIQLFRAAGQPGVAMDDPEPSGPAASQLHPGFRPAVDVRVLGSVEVIGPRPLEEERLPLCMELVAYVATHPGGVHPQVLAGALWPRGVEAPVRDATIARTREWLGIDSEGRSNLFADDQGRLHLGPEVRVDWLVFRELVRLSRTDPATEAARLGQALDLVRGPFLHGHPAGRYLWLAGDELVYEVSARVSDAARRLTQVLLAAGDPARAMTAAQAGLRMSDEDEPLWRELLRAAHATGDVETLRHWVESLRRWAATSRYQGRLVPETEALIQELLPAPARAAG</sequence>
<reference evidence="4 5" key="1">
    <citation type="submission" date="2021-01" db="EMBL/GenBank/DDBJ databases">
        <title>Whole genome shotgun sequence of Planotetraspora phitsanulokensis NBRC 104273.</title>
        <authorList>
            <person name="Komaki H."/>
            <person name="Tamura T."/>
        </authorList>
    </citation>
    <scope>NUCLEOTIDE SEQUENCE [LARGE SCALE GENOMIC DNA]</scope>
    <source>
        <strain evidence="4 5">NBRC 104273</strain>
    </source>
</reference>